<accession>I8I3J5</accession>
<dbReference type="RefSeq" id="WP_007183709.1">
    <property type="nucleotide sequence ID" value="NZ_AKGD01000001.1"/>
</dbReference>
<feature type="region of interest" description="Disordered" evidence="1">
    <location>
        <begin position="30"/>
        <end position="77"/>
    </location>
</feature>
<reference evidence="2 3" key="1">
    <citation type="journal article" date="2012" name="J. Bacteriol.">
        <title>Genome Sequence of n-Alkane-Degrading Hydrocarboniphaga effusa Strain AP103T (ATCC BAA-332T).</title>
        <authorList>
            <person name="Chang H.K."/>
            <person name="Zylstra G.J."/>
            <person name="Chae J.C."/>
        </authorList>
    </citation>
    <scope>NUCLEOTIDE SEQUENCE [LARGE SCALE GENOMIC DNA]</scope>
    <source>
        <strain evidence="2 3">AP103</strain>
    </source>
</reference>
<sequence>MNLWTLTKTTAAVVSVGILMTPVLRRLGYLPQEPAPAPKRVSRAKRPEPVAETPAELSVPAAPSTSESSAGSRRSHH</sequence>
<gene>
    <name evidence="2" type="ORF">WQQ_07530</name>
</gene>
<dbReference type="PATRIC" id="fig|1172194.4.peg.720"/>
<organism evidence="2 3">
    <name type="scientific">Hydrocarboniphaga effusa AP103</name>
    <dbReference type="NCBI Taxonomy" id="1172194"/>
    <lineage>
        <taxon>Bacteria</taxon>
        <taxon>Pseudomonadati</taxon>
        <taxon>Pseudomonadota</taxon>
        <taxon>Gammaproteobacteria</taxon>
        <taxon>Nevskiales</taxon>
        <taxon>Nevskiaceae</taxon>
        <taxon>Hydrocarboniphaga</taxon>
    </lineage>
</organism>
<dbReference type="EMBL" id="AKGD01000001">
    <property type="protein sequence ID" value="EIT70616.1"/>
    <property type="molecule type" value="Genomic_DNA"/>
</dbReference>
<feature type="compositionally biased region" description="Low complexity" evidence="1">
    <location>
        <begin position="58"/>
        <end position="77"/>
    </location>
</feature>
<dbReference type="Proteomes" id="UP000003704">
    <property type="component" value="Unassembled WGS sequence"/>
</dbReference>
<dbReference type="STRING" id="1172194.WQQ_07530"/>
<evidence type="ECO:0000256" key="1">
    <source>
        <dbReference type="SAM" id="MobiDB-lite"/>
    </source>
</evidence>
<dbReference type="AlphaFoldDB" id="I8I3J5"/>
<name>I8I3J5_9GAMM</name>
<evidence type="ECO:0000313" key="2">
    <source>
        <dbReference type="EMBL" id="EIT70616.1"/>
    </source>
</evidence>
<comment type="caution">
    <text evidence="2">The sequence shown here is derived from an EMBL/GenBank/DDBJ whole genome shotgun (WGS) entry which is preliminary data.</text>
</comment>
<protein>
    <submittedName>
        <fullName evidence="2">Uncharacterized protein</fullName>
    </submittedName>
</protein>
<dbReference type="OrthoDB" id="9990233at2"/>
<proteinExistence type="predicted"/>
<evidence type="ECO:0000313" key="3">
    <source>
        <dbReference type="Proteomes" id="UP000003704"/>
    </source>
</evidence>
<keyword evidence="3" id="KW-1185">Reference proteome</keyword>